<name>A0ABD6EY53_9BILA</name>
<feature type="transmembrane region" description="Helical" evidence="2">
    <location>
        <begin position="18"/>
        <end position="42"/>
    </location>
</feature>
<accession>A0ABD6EY53</accession>
<keyword evidence="4" id="KW-1185">Reference proteome</keyword>
<sequence>MYCLFSVPIDIPLHASRFLIPVLILLTISFLLVAASIVLMTYKRNLLCFERGIRYTTSVGFSNISQTTDASSPSGSERLASFAR</sequence>
<feature type="compositionally biased region" description="Polar residues" evidence="1">
    <location>
        <begin position="63"/>
        <end position="75"/>
    </location>
</feature>
<dbReference type="AlphaFoldDB" id="A0ABD6EY53"/>
<dbReference type="Proteomes" id="UP001608902">
    <property type="component" value="Unassembled WGS sequence"/>
</dbReference>
<keyword evidence="2" id="KW-1133">Transmembrane helix</keyword>
<evidence type="ECO:0000256" key="2">
    <source>
        <dbReference type="SAM" id="Phobius"/>
    </source>
</evidence>
<feature type="region of interest" description="Disordered" evidence="1">
    <location>
        <begin position="63"/>
        <end position="84"/>
    </location>
</feature>
<reference evidence="3 4" key="1">
    <citation type="submission" date="2024-08" db="EMBL/GenBank/DDBJ databases">
        <title>Gnathostoma spinigerum genome.</title>
        <authorList>
            <person name="Gonzalez-Bertolin B."/>
            <person name="Monzon S."/>
            <person name="Zaballos A."/>
            <person name="Jimenez P."/>
            <person name="Dekumyoy P."/>
            <person name="Varona S."/>
            <person name="Cuesta I."/>
            <person name="Sumanam S."/>
            <person name="Adisakwattana P."/>
            <person name="Gasser R.B."/>
            <person name="Hernandez-Gonzalez A."/>
            <person name="Young N.D."/>
            <person name="Perteguer M.J."/>
        </authorList>
    </citation>
    <scope>NUCLEOTIDE SEQUENCE [LARGE SCALE GENOMIC DNA]</scope>
    <source>
        <strain evidence="3">AL3</strain>
        <tissue evidence="3">Liver</tissue>
    </source>
</reference>
<gene>
    <name evidence="3" type="ORF">AB6A40_011623</name>
</gene>
<evidence type="ECO:0000313" key="3">
    <source>
        <dbReference type="EMBL" id="MFH4984914.1"/>
    </source>
</evidence>
<evidence type="ECO:0000313" key="4">
    <source>
        <dbReference type="Proteomes" id="UP001608902"/>
    </source>
</evidence>
<organism evidence="3 4">
    <name type="scientific">Gnathostoma spinigerum</name>
    <dbReference type="NCBI Taxonomy" id="75299"/>
    <lineage>
        <taxon>Eukaryota</taxon>
        <taxon>Metazoa</taxon>
        <taxon>Ecdysozoa</taxon>
        <taxon>Nematoda</taxon>
        <taxon>Chromadorea</taxon>
        <taxon>Rhabditida</taxon>
        <taxon>Spirurina</taxon>
        <taxon>Gnathostomatomorpha</taxon>
        <taxon>Gnathostomatoidea</taxon>
        <taxon>Gnathostomatidae</taxon>
        <taxon>Gnathostoma</taxon>
    </lineage>
</organism>
<comment type="caution">
    <text evidence="3">The sequence shown here is derived from an EMBL/GenBank/DDBJ whole genome shotgun (WGS) entry which is preliminary data.</text>
</comment>
<proteinExistence type="predicted"/>
<keyword evidence="2" id="KW-0472">Membrane</keyword>
<dbReference type="EMBL" id="JBGFUD010023357">
    <property type="protein sequence ID" value="MFH4984914.1"/>
    <property type="molecule type" value="Genomic_DNA"/>
</dbReference>
<keyword evidence="2" id="KW-0812">Transmembrane</keyword>
<protein>
    <submittedName>
        <fullName evidence="3">Uncharacterized protein</fullName>
    </submittedName>
</protein>
<evidence type="ECO:0000256" key="1">
    <source>
        <dbReference type="SAM" id="MobiDB-lite"/>
    </source>
</evidence>